<comment type="caution">
    <text evidence="1">The sequence shown here is derived from an EMBL/GenBank/DDBJ whole genome shotgun (WGS) entry which is preliminary data.</text>
</comment>
<dbReference type="AlphaFoldDB" id="A0A2U2X3A1"/>
<proteinExistence type="predicted"/>
<evidence type="ECO:0008006" key="3">
    <source>
        <dbReference type="Google" id="ProtNLM"/>
    </source>
</evidence>
<name>A0A2U2X3A1_9FLAO</name>
<keyword evidence="2" id="KW-1185">Reference proteome</keyword>
<protein>
    <recommendedName>
        <fullName evidence="3">Lipoprotein</fullName>
    </recommendedName>
</protein>
<reference evidence="1 2" key="1">
    <citation type="submission" date="2018-05" db="EMBL/GenBank/DDBJ databases">
        <title>Brumimicrobium oceani sp. nov., isolated from coastal sediment.</title>
        <authorList>
            <person name="Kou Y."/>
        </authorList>
    </citation>
    <scope>NUCLEOTIDE SEQUENCE [LARGE SCALE GENOMIC DNA]</scope>
    <source>
        <strain evidence="1 2">C305</strain>
    </source>
</reference>
<dbReference type="OrthoDB" id="1467811at2"/>
<evidence type="ECO:0000313" key="2">
    <source>
        <dbReference type="Proteomes" id="UP000245370"/>
    </source>
</evidence>
<dbReference type="RefSeq" id="WP_109360486.1">
    <property type="nucleotide sequence ID" value="NZ_QFRJ01000014.1"/>
</dbReference>
<dbReference type="Proteomes" id="UP000245370">
    <property type="component" value="Unassembled WGS sequence"/>
</dbReference>
<evidence type="ECO:0000313" key="1">
    <source>
        <dbReference type="EMBL" id="PWH82257.1"/>
    </source>
</evidence>
<sequence length="161" mass="18223">MKNYIFLFLLFLTFACGDTQKDKNEIDLFNGNAFTLNSGEKEAQITVGLKKAYLQLIENKATQIPLFKSVKGAGYTIFIGLPVNTSADQLFTAPLFNDSLLLNSKTEDSKFEFKQYAKENQYVSEFATDIQGNLIYFLALTDSKDLSDSLLNYNELSKRLH</sequence>
<reference evidence="1 2" key="2">
    <citation type="submission" date="2018-05" db="EMBL/GenBank/DDBJ databases">
        <authorList>
            <person name="Lanie J.A."/>
            <person name="Ng W.-L."/>
            <person name="Kazmierczak K.M."/>
            <person name="Andrzejewski T.M."/>
            <person name="Davidsen T.M."/>
            <person name="Wayne K.J."/>
            <person name="Tettelin H."/>
            <person name="Glass J.I."/>
            <person name="Rusch D."/>
            <person name="Podicherti R."/>
            <person name="Tsui H.-C.T."/>
            <person name="Winkler M.E."/>
        </authorList>
    </citation>
    <scope>NUCLEOTIDE SEQUENCE [LARGE SCALE GENOMIC DNA]</scope>
    <source>
        <strain evidence="1 2">C305</strain>
    </source>
</reference>
<organism evidence="1 2">
    <name type="scientific">Brumimicrobium oceani</name>
    <dbReference type="NCBI Taxonomy" id="2100725"/>
    <lineage>
        <taxon>Bacteria</taxon>
        <taxon>Pseudomonadati</taxon>
        <taxon>Bacteroidota</taxon>
        <taxon>Flavobacteriia</taxon>
        <taxon>Flavobacteriales</taxon>
        <taxon>Crocinitomicaceae</taxon>
        <taxon>Brumimicrobium</taxon>
    </lineage>
</organism>
<dbReference type="EMBL" id="QFRJ01000014">
    <property type="protein sequence ID" value="PWH82257.1"/>
    <property type="molecule type" value="Genomic_DNA"/>
</dbReference>
<accession>A0A2U2X3A1</accession>
<dbReference type="PROSITE" id="PS51257">
    <property type="entry name" value="PROKAR_LIPOPROTEIN"/>
    <property type="match status" value="1"/>
</dbReference>
<gene>
    <name evidence="1" type="ORF">DIT68_14225</name>
</gene>